<reference evidence="1" key="1">
    <citation type="journal article" date="2023" name="Insect Mol. Biol.">
        <title>Genome sequencing provides insights into the evolution of gene families encoding plant cell wall-degrading enzymes in longhorned beetles.</title>
        <authorList>
            <person name="Shin N.R."/>
            <person name="Okamura Y."/>
            <person name="Kirsch R."/>
            <person name="Pauchet Y."/>
        </authorList>
    </citation>
    <scope>NUCLEOTIDE SEQUENCE</scope>
    <source>
        <strain evidence="1">AMC_N1</strain>
    </source>
</reference>
<evidence type="ECO:0000313" key="2">
    <source>
        <dbReference type="Proteomes" id="UP001162162"/>
    </source>
</evidence>
<dbReference type="AlphaFoldDB" id="A0AAV8YE89"/>
<evidence type="ECO:0008006" key="3">
    <source>
        <dbReference type="Google" id="ProtNLM"/>
    </source>
</evidence>
<protein>
    <recommendedName>
        <fullName evidence="3">Mitochondrial ribosomal protein S28</fullName>
    </recommendedName>
</protein>
<gene>
    <name evidence="1" type="ORF">NQ318_002396</name>
</gene>
<evidence type="ECO:0000313" key="1">
    <source>
        <dbReference type="EMBL" id="KAJ8949987.1"/>
    </source>
</evidence>
<dbReference type="PANTHER" id="PTHR13447">
    <property type="entry name" value="MITOCHONDRIAL 28S RIBOSOMAL PROTEIN S28"/>
    <property type="match status" value="1"/>
</dbReference>
<organism evidence="1 2">
    <name type="scientific">Aromia moschata</name>
    <dbReference type="NCBI Taxonomy" id="1265417"/>
    <lineage>
        <taxon>Eukaryota</taxon>
        <taxon>Metazoa</taxon>
        <taxon>Ecdysozoa</taxon>
        <taxon>Arthropoda</taxon>
        <taxon>Hexapoda</taxon>
        <taxon>Insecta</taxon>
        <taxon>Pterygota</taxon>
        <taxon>Neoptera</taxon>
        <taxon>Endopterygota</taxon>
        <taxon>Coleoptera</taxon>
        <taxon>Polyphaga</taxon>
        <taxon>Cucujiformia</taxon>
        <taxon>Chrysomeloidea</taxon>
        <taxon>Cerambycidae</taxon>
        <taxon>Cerambycinae</taxon>
        <taxon>Callichromatini</taxon>
        <taxon>Aromia</taxon>
    </lineage>
</organism>
<dbReference type="EMBL" id="JAPWTK010000106">
    <property type="protein sequence ID" value="KAJ8949987.1"/>
    <property type="molecule type" value="Genomic_DNA"/>
</dbReference>
<dbReference type="InterPro" id="IPR019375">
    <property type="entry name" value="Ribosomal_bS1m"/>
</dbReference>
<dbReference type="Pfam" id="PF10246">
    <property type="entry name" value="MRP-S35"/>
    <property type="match status" value="1"/>
</dbReference>
<proteinExistence type="predicted"/>
<dbReference type="GO" id="GO:0005763">
    <property type="term" value="C:mitochondrial small ribosomal subunit"/>
    <property type="evidence" value="ECO:0007669"/>
    <property type="project" value="TreeGrafter"/>
</dbReference>
<name>A0AAV8YE89_9CUCU</name>
<dbReference type="PANTHER" id="PTHR13447:SF2">
    <property type="entry name" value="SMALL RIBOSOMAL SUBUNIT PROTEIN BS1M"/>
    <property type="match status" value="1"/>
</dbReference>
<sequence>MSVLRITSKVFSNIKIFRNNISQALFSTDITEEKPHESLEVKPGGYAKAFEKFENIKDNESEQPQTFASLLKNSRFIDLGDPEGKIVTGKIFHIVDDDLYIDFGWKFNCVCSRPKKDARNISWQLHKRSKSQTTYKRLGTLFRFLGFEKDLTLLEADCALLGLVQERSKDPK</sequence>
<dbReference type="Proteomes" id="UP001162162">
    <property type="component" value="Unassembled WGS sequence"/>
</dbReference>
<keyword evidence="2" id="KW-1185">Reference proteome</keyword>
<comment type="caution">
    <text evidence="1">The sequence shown here is derived from an EMBL/GenBank/DDBJ whole genome shotgun (WGS) entry which is preliminary data.</text>
</comment>
<accession>A0AAV8YE89</accession>